<dbReference type="STRING" id="309803.CTN_1558"/>
<dbReference type="PROSITE" id="PS50850">
    <property type="entry name" value="MFS"/>
    <property type="match status" value="1"/>
</dbReference>
<feature type="transmembrane region" description="Helical" evidence="6">
    <location>
        <begin position="161"/>
        <end position="183"/>
    </location>
</feature>
<organism evidence="8 9">
    <name type="scientific">Thermotoga neapolitana (strain ATCC 49049 / DSM 4359 / NBRC 107923 / NS-E)</name>
    <dbReference type="NCBI Taxonomy" id="309803"/>
    <lineage>
        <taxon>Bacteria</taxon>
        <taxon>Thermotogati</taxon>
        <taxon>Thermotogota</taxon>
        <taxon>Thermotogae</taxon>
        <taxon>Thermotogales</taxon>
        <taxon>Thermotogaceae</taxon>
        <taxon>Thermotoga</taxon>
    </lineage>
</organism>
<dbReference type="EMBL" id="CP000916">
    <property type="protein sequence ID" value="ACM23734.1"/>
    <property type="molecule type" value="Genomic_DNA"/>
</dbReference>
<dbReference type="HOGENOM" id="CLU_001265_5_12_0"/>
<feature type="transmembrane region" description="Helical" evidence="6">
    <location>
        <begin position="43"/>
        <end position="63"/>
    </location>
</feature>
<evidence type="ECO:0000256" key="2">
    <source>
        <dbReference type="ARBA" id="ARBA00022448"/>
    </source>
</evidence>
<gene>
    <name evidence="8" type="ordered locus">CTN_1558</name>
</gene>
<feature type="transmembrane region" description="Helical" evidence="6">
    <location>
        <begin position="317"/>
        <end position="343"/>
    </location>
</feature>
<dbReference type="InterPro" id="IPR020846">
    <property type="entry name" value="MFS_dom"/>
</dbReference>
<feature type="transmembrane region" description="Helical" evidence="6">
    <location>
        <begin position="133"/>
        <end position="155"/>
    </location>
</feature>
<dbReference type="SUPFAM" id="SSF103473">
    <property type="entry name" value="MFS general substrate transporter"/>
    <property type="match status" value="1"/>
</dbReference>
<dbReference type="InterPro" id="IPR044770">
    <property type="entry name" value="MFS_spinster-like"/>
</dbReference>
<dbReference type="GO" id="GO:0022857">
    <property type="term" value="F:transmembrane transporter activity"/>
    <property type="evidence" value="ECO:0007669"/>
    <property type="project" value="InterPro"/>
</dbReference>
<dbReference type="Gene3D" id="1.20.1250.20">
    <property type="entry name" value="MFS general substrate transporter like domains"/>
    <property type="match status" value="1"/>
</dbReference>
<name>B9K9V1_THENN</name>
<feature type="transmembrane region" description="Helical" evidence="6">
    <location>
        <begin position="100"/>
        <end position="121"/>
    </location>
</feature>
<dbReference type="AlphaFoldDB" id="B9K9V1"/>
<dbReference type="eggNOG" id="COG2814">
    <property type="taxonomic scope" value="Bacteria"/>
</dbReference>
<sequence>MAEGGMKMAVIFILILMVLLNADQMVMSPNIGAIEQEFNITDAQIGLVASSFTVIGALVSLVWGYLADRYSRKNLLIYSILVGEIPCLMSAFSHSYGELFFWRALTGIGVGASFPIVYSMIGDMFDEVKRGKVVALISSAISIGSVLGMIVGGFLGPKYGWRVPFIVVSVPNIALAILSIFVLKEPRRGAFEKGIGELVQSGYEYPKAPKLSDYAKLVKVKTNLLLFFQGIAGTIPWGAIPYFLVEFFRRERGLSVETATLVFLVFGLGNIVGIILGGLWGASIYVKSRPFLPLFCSITTALGTFFTVMTLDYMGSLLVLMLLGFVASFTASLTGPNVKFMLLNVNEPQERGRIFSIFNLTDSLGTGFGKFAGGVMSVTLGSLGAALKVSAYFWLICAVLLFVLVFYFAKDVEKLQKTMIELAKNSQTR</sequence>
<protein>
    <submittedName>
        <fullName evidence="8">Major facilitator superfamily MFS_1</fullName>
    </submittedName>
</protein>
<keyword evidence="3 6" id="KW-0812">Transmembrane</keyword>
<evidence type="ECO:0000313" key="9">
    <source>
        <dbReference type="Proteomes" id="UP000000445"/>
    </source>
</evidence>
<comment type="subcellular location">
    <subcellularLocation>
        <location evidence="1">Membrane</location>
        <topology evidence="1">Multi-pass membrane protein</topology>
    </subcellularLocation>
</comment>
<keyword evidence="4 6" id="KW-1133">Transmembrane helix</keyword>
<evidence type="ECO:0000256" key="6">
    <source>
        <dbReference type="SAM" id="Phobius"/>
    </source>
</evidence>
<dbReference type="PANTHER" id="PTHR23505">
    <property type="entry name" value="SPINSTER"/>
    <property type="match status" value="1"/>
</dbReference>
<evidence type="ECO:0000259" key="7">
    <source>
        <dbReference type="PROSITE" id="PS50850"/>
    </source>
</evidence>
<evidence type="ECO:0000256" key="3">
    <source>
        <dbReference type="ARBA" id="ARBA00022692"/>
    </source>
</evidence>
<accession>B9K9V1</accession>
<keyword evidence="9" id="KW-1185">Reference proteome</keyword>
<keyword evidence="2" id="KW-0813">Transport</keyword>
<proteinExistence type="predicted"/>
<reference evidence="8 9" key="1">
    <citation type="journal article" date="2009" name="Biosci. Biotechnol. Biochem.">
        <title>WeGAS: a web-based microbial genome annotation system.</title>
        <authorList>
            <person name="Lee D."/>
            <person name="Seo H."/>
            <person name="Park C."/>
            <person name="Park K."/>
        </authorList>
    </citation>
    <scope>NUCLEOTIDE SEQUENCE [LARGE SCALE GENOMIC DNA]</scope>
    <source>
        <strain evidence="9">ATCC 49049 / DSM 4359 / NBRC 107923 / NS-E</strain>
    </source>
</reference>
<feature type="transmembrane region" description="Helical" evidence="6">
    <location>
        <begin position="364"/>
        <end position="385"/>
    </location>
</feature>
<dbReference type="InterPro" id="IPR036259">
    <property type="entry name" value="MFS_trans_sf"/>
</dbReference>
<evidence type="ECO:0000313" key="8">
    <source>
        <dbReference type="EMBL" id="ACM23734.1"/>
    </source>
</evidence>
<feature type="transmembrane region" description="Helical" evidence="6">
    <location>
        <begin position="391"/>
        <end position="409"/>
    </location>
</feature>
<dbReference type="Pfam" id="PF07690">
    <property type="entry name" value="MFS_1"/>
    <property type="match status" value="1"/>
</dbReference>
<evidence type="ECO:0000256" key="5">
    <source>
        <dbReference type="ARBA" id="ARBA00023136"/>
    </source>
</evidence>
<keyword evidence="5 6" id="KW-0472">Membrane</keyword>
<dbReference type="PANTHER" id="PTHR23505:SF79">
    <property type="entry name" value="PROTEIN SPINSTER"/>
    <property type="match status" value="1"/>
</dbReference>
<dbReference type="GO" id="GO:0016020">
    <property type="term" value="C:membrane"/>
    <property type="evidence" value="ECO:0007669"/>
    <property type="project" value="UniProtKB-SubCell"/>
</dbReference>
<feature type="transmembrane region" description="Helical" evidence="6">
    <location>
        <begin position="291"/>
        <end position="311"/>
    </location>
</feature>
<dbReference type="InterPro" id="IPR011701">
    <property type="entry name" value="MFS"/>
</dbReference>
<evidence type="ECO:0000256" key="1">
    <source>
        <dbReference type="ARBA" id="ARBA00004141"/>
    </source>
</evidence>
<dbReference type="Proteomes" id="UP000000445">
    <property type="component" value="Chromosome"/>
</dbReference>
<evidence type="ECO:0000256" key="4">
    <source>
        <dbReference type="ARBA" id="ARBA00022989"/>
    </source>
</evidence>
<feature type="domain" description="Major facilitator superfamily (MFS) profile" evidence="7">
    <location>
        <begin position="9"/>
        <end position="413"/>
    </location>
</feature>
<feature type="transmembrane region" description="Helical" evidence="6">
    <location>
        <begin position="224"/>
        <end position="244"/>
    </location>
</feature>
<feature type="transmembrane region" description="Helical" evidence="6">
    <location>
        <begin position="259"/>
        <end position="279"/>
    </location>
</feature>
<dbReference type="KEGG" id="tna:CTN_1558"/>